<keyword evidence="5" id="KW-0032">Aminotransferase</keyword>
<dbReference type="InterPro" id="IPR051798">
    <property type="entry name" value="Class-II_PLP-Dep_Aminotrans"/>
</dbReference>
<evidence type="ECO:0000259" key="4">
    <source>
        <dbReference type="Pfam" id="PF00155"/>
    </source>
</evidence>
<dbReference type="RefSeq" id="WP_218630482.1">
    <property type="nucleotide sequence ID" value="NZ_JAHVAI010000009.1"/>
</dbReference>
<comment type="cofactor">
    <cofactor evidence="1">
        <name>pyridoxal 5'-phosphate</name>
        <dbReference type="ChEBI" id="CHEBI:597326"/>
    </cofactor>
</comment>
<dbReference type="EMBL" id="JAOWKW010000007">
    <property type="protein sequence ID" value="MCV2879252.1"/>
    <property type="molecule type" value="Genomic_DNA"/>
</dbReference>
<evidence type="ECO:0000256" key="3">
    <source>
        <dbReference type="ARBA" id="ARBA00023239"/>
    </source>
</evidence>
<accession>A0ABT2ZZS2</accession>
<gene>
    <name evidence="5" type="ORF">OE699_10325</name>
</gene>
<keyword evidence="3" id="KW-0456">Lyase</keyword>
<reference evidence="5 6" key="1">
    <citation type="submission" date="2022-10" db="EMBL/GenBank/DDBJ databases">
        <title>Sinirhodobacter sp. nov., isolated from ocean surface sediments.</title>
        <authorList>
            <person name="He W."/>
            <person name="Wang L."/>
            <person name="Zhang D.-F."/>
        </authorList>
    </citation>
    <scope>NUCLEOTIDE SEQUENCE [LARGE SCALE GENOMIC DNA]</scope>
    <source>
        <strain evidence="5 6">WL0115</strain>
    </source>
</reference>
<dbReference type="InterPro" id="IPR027619">
    <property type="entry name" value="C-S_lyase_PatB-like"/>
</dbReference>
<evidence type="ECO:0000313" key="6">
    <source>
        <dbReference type="Proteomes" id="UP001526166"/>
    </source>
</evidence>
<feature type="domain" description="Aminotransferase class I/classII large" evidence="4">
    <location>
        <begin position="65"/>
        <end position="394"/>
    </location>
</feature>
<keyword evidence="6" id="KW-1185">Reference proteome</keyword>
<dbReference type="NCBIfam" id="TIGR04350">
    <property type="entry name" value="C_S_lyase_PatB"/>
    <property type="match status" value="1"/>
</dbReference>
<dbReference type="CDD" id="cd00609">
    <property type="entry name" value="AAT_like"/>
    <property type="match status" value="1"/>
</dbReference>
<keyword evidence="2" id="KW-0663">Pyridoxal phosphate</keyword>
<protein>
    <submittedName>
        <fullName evidence="5">Pyridoxal phosphate-dependent aminotransferase</fullName>
    </submittedName>
</protein>
<proteinExistence type="predicted"/>
<evidence type="ECO:0000256" key="2">
    <source>
        <dbReference type="ARBA" id="ARBA00022898"/>
    </source>
</evidence>
<evidence type="ECO:0000256" key="1">
    <source>
        <dbReference type="ARBA" id="ARBA00001933"/>
    </source>
</evidence>
<keyword evidence="5" id="KW-0808">Transferase</keyword>
<dbReference type="PANTHER" id="PTHR43525">
    <property type="entry name" value="PROTEIN MALY"/>
    <property type="match status" value="1"/>
</dbReference>
<name>A0ABT2ZZS2_9RHOB</name>
<dbReference type="PANTHER" id="PTHR43525:SF1">
    <property type="entry name" value="PROTEIN MALY"/>
    <property type="match status" value="1"/>
</dbReference>
<dbReference type="Proteomes" id="UP001526166">
    <property type="component" value="Unassembled WGS sequence"/>
</dbReference>
<dbReference type="InterPro" id="IPR004839">
    <property type="entry name" value="Aminotransferase_I/II_large"/>
</dbReference>
<dbReference type="GO" id="GO:0008483">
    <property type="term" value="F:transaminase activity"/>
    <property type="evidence" value="ECO:0007669"/>
    <property type="project" value="UniProtKB-KW"/>
</dbReference>
<dbReference type="Pfam" id="PF00155">
    <property type="entry name" value="Aminotran_1_2"/>
    <property type="match status" value="1"/>
</dbReference>
<organism evidence="5 6">
    <name type="scientific">Sedimentimonas flavescens</name>
    <dbReference type="NCBI Taxonomy" id="2851012"/>
    <lineage>
        <taxon>Bacteria</taxon>
        <taxon>Pseudomonadati</taxon>
        <taxon>Pseudomonadota</taxon>
        <taxon>Alphaproteobacteria</taxon>
        <taxon>Rhodobacterales</taxon>
        <taxon>Rhodobacter group</taxon>
        <taxon>Sedimentimonas</taxon>
    </lineage>
</organism>
<comment type="caution">
    <text evidence="5">The sequence shown here is derived from an EMBL/GenBank/DDBJ whole genome shotgun (WGS) entry which is preliminary data.</text>
</comment>
<evidence type="ECO:0000313" key="5">
    <source>
        <dbReference type="EMBL" id="MCV2879252.1"/>
    </source>
</evidence>
<sequence length="402" mass="44018">MNQAPNRAALTAAPNFDEVIDRVGTHSSKWDGMQGIYGVSPREGIAMWVADMDFRPPACVQRALEGMTAHGVYGYWGDNRAYHAAIQWWMANRHGWHVEPEWIFTTHGLVNGTALCVDAFTAPGDGVVLMTPVYHAFARVIRAAGRTVVECPLKRVDGRYEMDFDAWDAQMDGSAKMMILCSPHNPGGRVWTEDELRAAADFARRHNLVLVSDEIHHDLVMPGGRKHIPMAVVEPDMPLVMMTATTKTFNIAGGLTGNVIIADPELRKRFGARMMAMGISPNSFGLAMATAAYSPEGAAWVDALLAYIDGNRKIFDAGVNAIPGLRSMPLEATYLAWVDFADTGMEPAEFIARVEKDAKIAANHGATFGLGGENFLRFNLATPRARVEEAVARLKDAFADLQ</sequence>